<feature type="coiled-coil region" evidence="1">
    <location>
        <begin position="415"/>
        <end position="456"/>
    </location>
</feature>
<feature type="region of interest" description="Disordered" evidence="2">
    <location>
        <begin position="311"/>
        <end position="330"/>
    </location>
</feature>
<gene>
    <name evidence="3" type="ORF">Pmani_032334</name>
</gene>
<dbReference type="AlphaFoldDB" id="A0AAE1TTW5"/>
<organism evidence="3 4">
    <name type="scientific">Petrolisthes manimaculis</name>
    <dbReference type="NCBI Taxonomy" id="1843537"/>
    <lineage>
        <taxon>Eukaryota</taxon>
        <taxon>Metazoa</taxon>
        <taxon>Ecdysozoa</taxon>
        <taxon>Arthropoda</taxon>
        <taxon>Crustacea</taxon>
        <taxon>Multicrustacea</taxon>
        <taxon>Malacostraca</taxon>
        <taxon>Eumalacostraca</taxon>
        <taxon>Eucarida</taxon>
        <taxon>Decapoda</taxon>
        <taxon>Pleocyemata</taxon>
        <taxon>Anomura</taxon>
        <taxon>Galatheoidea</taxon>
        <taxon>Porcellanidae</taxon>
        <taxon>Petrolisthes</taxon>
    </lineage>
</organism>
<dbReference type="EMBL" id="JAWZYT010004151">
    <property type="protein sequence ID" value="KAK4295084.1"/>
    <property type="molecule type" value="Genomic_DNA"/>
</dbReference>
<evidence type="ECO:0000313" key="3">
    <source>
        <dbReference type="EMBL" id="KAK4295084.1"/>
    </source>
</evidence>
<proteinExistence type="predicted"/>
<dbReference type="CDD" id="cd14686">
    <property type="entry name" value="bZIP"/>
    <property type="match status" value="1"/>
</dbReference>
<keyword evidence="1" id="KW-0175">Coiled coil</keyword>
<keyword evidence="4" id="KW-1185">Reference proteome</keyword>
<name>A0AAE1TTW5_9EUCA</name>
<evidence type="ECO:0000313" key="4">
    <source>
        <dbReference type="Proteomes" id="UP001292094"/>
    </source>
</evidence>
<feature type="compositionally biased region" description="Low complexity" evidence="2">
    <location>
        <begin position="313"/>
        <end position="326"/>
    </location>
</feature>
<dbReference type="Proteomes" id="UP001292094">
    <property type="component" value="Unassembled WGS sequence"/>
</dbReference>
<evidence type="ECO:0000256" key="2">
    <source>
        <dbReference type="SAM" id="MobiDB-lite"/>
    </source>
</evidence>
<protein>
    <recommendedName>
        <fullName evidence="5">BZIP domain-containing protein</fullName>
    </recommendedName>
</protein>
<comment type="caution">
    <text evidence="3">The sequence shown here is derived from an EMBL/GenBank/DDBJ whole genome shotgun (WGS) entry which is preliminary data.</text>
</comment>
<reference evidence="3" key="1">
    <citation type="submission" date="2023-11" db="EMBL/GenBank/DDBJ databases">
        <title>Genome assemblies of two species of porcelain crab, Petrolisthes cinctipes and Petrolisthes manimaculis (Anomura: Porcellanidae).</title>
        <authorList>
            <person name="Angst P."/>
        </authorList>
    </citation>
    <scope>NUCLEOTIDE SEQUENCE</scope>
    <source>
        <strain evidence="3">PB745_02</strain>
        <tissue evidence="3">Gill</tissue>
    </source>
</reference>
<feature type="region of interest" description="Disordered" evidence="2">
    <location>
        <begin position="342"/>
        <end position="413"/>
    </location>
</feature>
<sequence length="533" mass="59631">MAEFWTNLITFDMAGQYLESDMDSLINEYDDNPNPPNSLTQAFTIDENNSNNNNQIQQELLNLMRQQQQQQHSEQQECYLQSQLASSQIPQQQQQASMAPRNFVPPTSPQYEKVGGAAATCTRGSIAYNFVQPDISSQLSEVNPATSSSWLGERVGNVYNPQIRTSEPGVNGGGGGSRAFNFVGDKSVADVQGIHDNNDVRDWVFFPDLGNGDHYLQNVGPDLLEVRAANAADVLLHFTAPMGNSQSQLTTTTYLSQADGRNYLPQIDMEFDLPQTAMGNDMAHTSISKEVVQNMLPNHQPQISTFDDATLPQASASDTPTQTSTPDDVEQVSLPTEGATKMSVDLSHNHPNTTNQNHDNINNSKSRYNNNHPNKRDKEQNEETDTEEAASNKKMKLYEQPPSDNPKQERRRRDAIRAKRIRDEFKNNHKKLNEKLDRVEAENKQLHTENKQLHTDNKQLHTQNFCLLQLLHDHNITIPSSFGVADLHEAANPILPESSVCSVTQRCHPSHCITSPLEDCDECMKIEGFSDSS</sequence>
<evidence type="ECO:0000256" key="1">
    <source>
        <dbReference type="SAM" id="Coils"/>
    </source>
</evidence>
<accession>A0AAE1TTW5</accession>
<evidence type="ECO:0008006" key="5">
    <source>
        <dbReference type="Google" id="ProtNLM"/>
    </source>
</evidence>
<feature type="compositionally biased region" description="Low complexity" evidence="2">
    <location>
        <begin position="352"/>
        <end position="372"/>
    </location>
</feature>